<dbReference type="PANTHER" id="PTHR11552:SF147">
    <property type="entry name" value="CHOLINE DEHYDROGENASE, MITOCHONDRIAL"/>
    <property type="match status" value="1"/>
</dbReference>
<keyword evidence="4" id="KW-0274">FAD</keyword>
<sequence>MSLYLAGGMRKILDALPIIRAIFQEEAGYYRYISGGLLAILAINLRHFLVRRSRFVTDYSTVARRVNDLSYDEFDVVIVGGGTAGCVLASRLTEDPSLRVLVIEAGGSGKQVLESRLPSAWGPALRTQYGYQLYTTPQVHANGKKKYMPRGKLLGGCSSVNAMMAQYGSPSDFDEWAQVTGDQSWSWSSFNRKFEKFTPDPRLSQTDASQRGTQGPVEVGYFTNMWKGCEFFIKSGINIGIPLSPDFNLAEGSIGINRFLLSFAHSGVVTYVSKRRQRVSTETAYLTDAVLSRNNLKVVVHARATRILFEKVDGRIRAVGVNFTSSQGGQSFQARARKEIILSSGALHSPHLLMISGVGPADHLKGHGIQLVHDLPGVGSHLVDHPVVNIRCKERTGLTSNFLSAVGFLNTIKFVKAMVQYQLFGTGPIASNLGEAAAFFRSDDPIVFPSKDFPEKILDSTSGPESPDLEIIHAPLALEDHTNVFEPSIHAFSMYVALLRPTSVGTVRLKSASPWEDPLIDPNYCQTQHDVDVLVRGLRAALKIAQTEPLSSIVDADSKHPGLDHHLPFLSDEELVQVVRDRVETLYHPSSTCRMAPLKENGVVDSQQRVYGIQNLRICDASTFSTPVSGHPAGACIAAAEKLSDIIKLQLAS</sequence>
<dbReference type="Gene3D" id="3.30.560.10">
    <property type="entry name" value="Glucose Oxidase, domain 3"/>
    <property type="match status" value="1"/>
</dbReference>
<dbReference type="OrthoDB" id="269227at2759"/>
<evidence type="ECO:0000259" key="6">
    <source>
        <dbReference type="PROSITE" id="PS00624"/>
    </source>
</evidence>
<dbReference type="InterPro" id="IPR036188">
    <property type="entry name" value="FAD/NAD-bd_sf"/>
</dbReference>
<dbReference type="InterPro" id="IPR000172">
    <property type="entry name" value="GMC_OxRdtase_N"/>
</dbReference>
<dbReference type="PIRSF" id="PIRSF000137">
    <property type="entry name" value="Alcohol_oxidase"/>
    <property type="match status" value="1"/>
</dbReference>
<dbReference type="GO" id="GO:0016614">
    <property type="term" value="F:oxidoreductase activity, acting on CH-OH group of donors"/>
    <property type="evidence" value="ECO:0007669"/>
    <property type="project" value="InterPro"/>
</dbReference>
<dbReference type="EMBL" id="GL945434">
    <property type="protein sequence ID" value="EGO24361.1"/>
    <property type="molecule type" value="Genomic_DNA"/>
</dbReference>
<gene>
    <name evidence="7" type="ORF">SERLADRAFT_415489</name>
</gene>
<dbReference type="GeneID" id="18813386"/>
<dbReference type="InterPro" id="IPR012132">
    <property type="entry name" value="GMC_OxRdtase"/>
</dbReference>
<dbReference type="AlphaFoldDB" id="F8NWF7"/>
<evidence type="ECO:0000256" key="1">
    <source>
        <dbReference type="ARBA" id="ARBA00001974"/>
    </source>
</evidence>
<dbReference type="GO" id="GO:0050660">
    <property type="term" value="F:flavin adenine dinucleotide binding"/>
    <property type="evidence" value="ECO:0007669"/>
    <property type="project" value="InterPro"/>
</dbReference>
<dbReference type="RefSeq" id="XP_007318380.1">
    <property type="nucleotide sequence ID" value="XM_007318318.1"/>
</dbReference>
<protein>
    <recommendedName>
        <fullName evidence="6">Glucose-methanol-choline oxidoreductase N-terminal domain-containing protein</fullName>
    </recommendedName>
</protein>
<dbReference type="PANTHER" id="PTHR11552">
    <property type="entry name" value="GLUCOSE-METHANOL-CHOLINE GMC OXIDOREDUCTASE"/>
    <property type="match status" value="1"/>
</dbReference>
<accession>F8NWF7</accession>
<evidence type="ECO:0000256" key="5">
    <source>
        <dbReference type="PIRSR" id="PIRSR000137-1"/>
    </source>
</evidence>
<dbReference type="InterPro" id="IPR007867">
    <property type="entry name" value="GMC_OxRtase_C"/>
</dbReference>
<dbReference type="KEGG" id="sla:SERLADRAFT_415489"/>
<dbReference type="SUPFAM" id="SSF51905">
    <property type="entry name" value="FAD/NAD(P)-binding domain"/>
    <property type="match status" value="1"/>
</dbReference>
<dbReference type="PROSITE" id="PS00624">
    <property type="entry name" value="GMC_OXRED_2"/>
    <property type="match status" value="1"/>
</dbReference>
<dbReference type="Pfam" id="PF05199">
    <property type="entry name" value="GMC_oxred_C"/>
    <property type="match status" value="1"/>
</dbReference>
<feature type="active site" description="Proton donor" evidence="5">
    <location>
        <position position="588"/>
    </location>
</feature>
<comment type="cofactor">
    <cofactor evidence="1">
        <name>FAD</name>
        <dbReference type="ChEBI" id="CHEBI:57692"/>
    </cofactor>
</comment>
<name>F8NWF7_SERL9</name>
<organism>
    <name type="scientific">Serpula lacrymans var. lacrymans (strain S7.9)</name>
    <name type="common">Dry rot fungus</name>
    <dbReference type="NCBI Taxonomy" id="578457"/>
    <lineage>
        <taxon>Eukaryota</taxon>
        <taxon>Fungi</taxon>
        <taxon>Dikarya</taxon>
        <taxon>Basidiomycota</taxon>
        <taxon>Agaricomycotina</taxon>
        <taxon>Agaricomycetes</taxon>
        <taxon>Agaricomycetidae</taxon>
        <taxon>Boletales</taxon>
        <taxon>Coniophorineae</taxon>
        <taxon>Serpulaceae</taxon>
        <taxon>Serpula</taxon>
    </lineage>
</organism>
<dbReference type="SUPFAM" id="SSF54373">
    <property type="entry name" value="FAD-linked reductases, C-terminal domain"/>
    <property type="match status" value="1"/>
</dbReference>
<dbReference type="Gene3D" id="3.50.50.60">
    <property type="entry name" value="FAD/NAD(P)-binding domain"/>
    <property type="match status" value="1"/>
</dbReference>
<dbReference type="Pfam" id="PF00732">
    <property type="entry name" value="GMC_oxred_N"/>
    <property type="match status" value="1"/>
</dbReference>
<reference evidence="7" key="1">
    <citation type="submission" date="2011-04" db="EMBL/GenBank/DDBJ databases">
        <title>Evolution of plant cell wall degrading machinery underlies the functional diversity of forest fungi.</title>
        <authorList>
            <consortium name="US DOE Joint Genome Institute (JGI-PGF)"/>
            <person name="Eastwood D.C."/>
            <person name="Floudas D."/>
            <person name="Binder M."/>
            <person name="Majcherczyk A."/>
            <person name="Schneider P."/>
            <person name="Aerts A."/>
            <person name="Asiegbu F.O."/>
            <person name="Baker S.E."/>
            <person name="Barry K."/>
            <person name="Bendiksby M."/>
            <person name="Blumentritt M."/>
            <person name="Coutinho P.M."/>
            <person name="Cullen D."/>
            <person name="Cullen D."/>
            <person name="Gathman A."/>
            <person name="Goodell B."/>
            <person name="Henrissat B."/>
            <person name="Ihrmark K."/>
            <person name="Kauserud H."/>
            <person name="Kohler A."/>
            <person name="LaButti K."/>
            <person name="Lapidus A."/>
            <person name="Lavin J.L."/>
            <person name="Lee Y.-H."/>
            <person name="Lindquist E."/>
            <person name="Lilly W."/>
            <person name="Lucas S."/>
            <person name="Morin E."/>
            <person name="Murat C."/>
            <person name="Oguiza J.A."/>
            <person name="Park J."/>
            <person name="Pisabarro A.G."/>
            <person name="Riley R."/>
            <person name="Rosling A."/>
            <person name="Salamov A."/>
            <person name="Schmidt O."/>
            <person name="Schmutz J."/>
            <person name="Skrede I."/>
            <person name="Stenlid J."/>
            <person name="Wiebenga A."/>
            <person name="Xie X."/>
            <person name="Kues U."/>
            <person name="Hibbett D.S."/>
            <person name="Hoffmeister D."/>
            <person name="Hogberg N."/>
            <person name="Martin F."/>
            <person name="Grigoriev I.V."/>
            <person name="Watkinson S.C."/>
        </authorList>
    </citation>
    <scope>NUCLEOTIDE SEQUENCE</scope>
    <source>
        <strain evidence="7">S7.9</strain>
    </source>
</reference>
<feature type="active site" description="Proton acceptor" evidence="5">
    <location>
        <position position="631"/>
    </location>
</feature>
<evidence type="ECO:0000313" key="7">
    <source>
        <dbReference type="EMBL" id="EGO24361.1"/>
    </source>
</evidence>
<feature type="domain" description="Glucose-methanol-choline oxidoreductase N-terminal" evidence="6">
    <location>
        <begin position="345"/>
        <end position="359"/>
    </location>
</feature>
<dbReference type="HOGENOM" id="CLU_002865_7_2_1"/>
<keyword evidence="3" id="KW-0285">Flavoprotein</keyword>
<evidence type="ECO:0000256" key="3">
    <source>
        <dbReference type="ARBA" id="ARBA00022630"/>
    </source>
</evidence>
<comment type="similarity">
    <text evidence="2">Belongs to the GMC oxidoreductase family.</text>
</comment>
<evidence type="ECO:0000256" key="4">
    <source>
        <dbReference type="ARBA" id="ARBA00022827"/>
    </source>
</evidence>
<evidence type="ECO:0000256" key="2">
    <source>
        <dbReference type="ARBA" id="ARBA00010790"/>
    </source>
</evidence>
<dbReference type="Proteomes" id="UP000008064">
    <property type="component" value="Unassembled WGS sequence"/>
</dbReference>
<proteinExistence type="inferred from homology"/>